<accession>R0MQ82</accession>
<organism evidence="1 2">
    <name type="scientific">Nosema bombycis (strain CQ1 / CVCC 102059)</name>
    <name type="common">Microsporidian parasite</name>
    <name type="synonym">Pebrine of silkworm</name>
    <dbReference type="NCBI Taxonomy" id="578461"/>
    <lineage>
        <taxon>Eukaryota</taxon>
        <taxon>Fungi</taxon>
        <taxon>Fungi incertae sedis</taxon>
        <taxon>Microsporidia</taxon>
        <taxon>Nosematidae</taxon>
        <taxon>Nosema</taxon>
    </lineage>
</organism>
<proteinExistence type="predicted"/>
<dbReference type="OrthoDB" id="2186267at2759"/>
<dbReference type="VEuPathDB" id="MicrosporidiaDB:NBO_10g0023"/>
<dbReference type="OMA" id="HVNFVLR"/>
<dbReference type="HOGENOM" id="CLU_159444_0_0_1"/>
<sequence length="121" mass="14276">MLNRILEIVAKEDTFSLFSHGATPSVYDLQRYNLRTTSSIKVALEMFFRNVIEKSVQDSLYWSEANRMLRFISRLFHEINEISKEGTTNDDVTDCYIESILDYTEDINVNIIKEHVRFIMK</sequence>
<gene>
    <name evidence="1" type="ORF">NBO_10g0023</name>
</gene>
<dbReference type="EMBL" id="KB908918">
    <property type="protein sequence ID" value="EOB15033.1"/>
    <property type="molecule type" value="Genomic_DNA"/>
</dbReference>
<dbReference type="STRING" id="578461.R0MQ82"/>
<name>R0MQ82_NOSB1</name>
<protein>
    <submittedName>
        <fullName evidence="1">Uncharacterized protein</fullName>
    </submittedName>
</protein>
<dbReference type="Proteomes" id="UP000016927">
    <property type="component" value="Unassembled WGS sequence"/>
</dbReference>
<dbReference type="AlphaFoldDB" id="R0MQ82"/>
<reference evidence="1 2" key="1">
    <citation type="journal article" date="2013" name="BMC Genomics">
        <title>Comparative genomics of parasitic silkworm microsporidia reveal an association between genome expansion and host adaptation.</title>
        <authorList>
            <person name="Pan G."/>
            <person name="Xu J."/>
            <person name="Li T."/>
            <person name="Xia Q."/>
            <person name="Liu S.L."/>
            <person name="Zhang G."/>
            <person name="Li S."/>
            <person name="Li C."/>
            <person name="Liu H."/>
            <person name="Yang L."/>
            <person name="Liu T."/>
            <person name="Zhang X."/>
            <person name="Wu Z."/>
            <person name="Fan W."/>
            <person name="Dang X."/>
            <person name="Xiang H."/>
            <person name="Tao M."/>
            <person name="Li Y."/>
            <person name="Hu J."/>
            <person name="Li Z."/>
            <person name="Lin L."/>
            <person name="Luo J."/>
            <person name="Geng L."/>
            <person name="Wang L."/>
            <person name="Long M."/>
            <person name="Wan Y."/>
            <person name="He N."/>
            <person name="Zhang Z."/>
            <person name="Lu C."/>
            <person name="Keeling P.J."/>
            <person name="Wang J."/>
            <person name="Xiang Z."/>
            <person name="Zhou Z."/>
        </authorList>
    </citation>
    <scope>NUCLEOTIDE SEQUENCE [LARGE SCALE GENOMIC DNA]</scope>
    <source>
        <strain evidence="2">CQ1 / CVCC 102059</strain>
    </source>
</reference>
<evidence type="ECO:0000313" key="1">
    <source>
        <dbReference type="EMBL" id="EOB15033.1"/>
    </source>
</evidence>
<keyword evidence="2" id="KW-1185">Reference proteome</keyword>
<evidence type="ECO:0000313" key="2">
    <source>
        <dbReference type="Proteomes" id="UP000016927"/>
    </source>
</evidence>